<accession>A0A9Q8T2V0</accession>
<gene>
    <name evidence="1" type="ORF">CLUP02_13527</name>
</gene>
<name>A0A9Q8T2V0_9PEZI</name>
<dbReference type="AlphaFoldDB" id="A0A9Q8T2V0"/>
<protein>
    <submittedName>
        <fullName evidence="1">Uncharacterized protein</fullName>
    </submittedName>
</protein>
<sequence length="862" mass="95499">MHLILSSFLTKLLDPNGLAGHPAMTRHKLCAGVYTSSPVALTQAALSLHMHAAQLGPGGGGGGGIVDGLDGSVVFWTRSRISGLLGSTPGIRRPSQLHLLYLMPIANPAVTRYHRQCPIIFQDRYKSNLGHSAYGELEIYNTFTDTQDVNILCRSLMARHTQPGNGSRMHPSRQAQLLLSHLETKQEAMTRKKPTRRTFQEQTDPKIRPLLSSRLLASPRSSAGCLHIPRNCHAMPLFPRLNQDSFSSGKPGTRRTFRDARHLAEGIRQSESIWCMPKINRPKGCAVVSNGVDAAKRTRRMASKCLDGKEPTTSQALGLDQWINGSERELHSTQGKEPWSSALTCRSRTGAVQTVVAPTPSSPIDDRHLPFSLAPIRKEAPVSSVSLLSGSSHSSLTSVNFHVVGLQTLTAATSQKCESHILTCQHPTTDAYLRIGTNLLPSPTPARRSTFSSFATWVFQSVSVANKQKNTAWNTVSIYAPTAFDQDTFLVLKRFGRKRTRYSDAAVTPKQSSYDDAGLLLSVPGSVRKTRLAGLYIQQLSRHLASHSVIAKYFLEPDKQRWLCYLLGAKKIKNREAVDRDTVAHCSPYEATLDFRLSKSHLGSGHRPESRLSVKGYKTTFPARENALPMLSNLRGTPSRSIALATLSRSRCMVTEGVFPPSISYALFPTSELCATSAGQSFSTPYLIVAGCKYLIICIIERFGSVGHDARRNGLPVSITFQCQSELRGSQSRCEICSIPRIKRRRCALVHREEHCLVSNLSLYAWDSHFRSSDKAPSAPAEFSFTDNPIIYLSRSDFVARQPDIRIAAVHVAKTWHLWLLASIVERVAWFVRLICRLGFKSNDTIDVDRQWQYTFAAKTKD</sequence>
<reference evidence="1" key="1">
    <citation type="journal article" date="2021" name="Mol. Plant Microbe Interact.">
        <title>Complete Genome Sequence of the Plant-Pathogenic Fungus Colletotrichum lupini.</title>
        <authorList>
            <person name="Baroncelli R."/>
            <person name="Pensec F."/>
            <person name="Da Lio D."/>
            <person name="Boufleur T."/>
            <person name="Vicente I."/>
            <person name="Sarrocco S."/>
            <person name="Picot A."/>
            <person name="Baraldi E."/>
            <person name="Sukno S."/>
            <person name="Thon M."/>
            <person name="Le Floch G."/>
        </authorList>
    </citation>
    <scope>NUCLEOTIDE SEQUENCE</scope>
    <source>
        <strain evidence="1">IMI 504893</strain>
    </source>
</reference>
<dbReference type="RefSeq" id="XP_049149611.1">
    <property type="nucleotide sequence ID" value="XM_049292465.1"/>
</dbReference>
<evidence type="ECO:0000313" key="2">
    <source>
        <dbReference type="Proteomes" id="UP000830671"/>
    </source>
</evidence>
<dbReference type="KEGG" id="clup:CLUP02_13527"/>
<proteinExistence type="predicted"/>
<dbReference type="GeneID" id="73347475"/>
<dbReference type="EMBL" id="CP019479">
    <property type="protein sequence ID" value="UQC88005.1"/>
    <property type="molecule type" value="Genomic_DNA"/>
</dbReference>
<keyword evidence="2" id="KW-1185">Reference proteome</keyword>
<dbReference type="Proteomes" id="UP000830671">
    <property type="component" value="Chromosome 7"/>
</dbReference>
<evidence type="ECO:0000313" key="1">
    <source>
        <dbReference type="EMBL" id="UQC88005.1"/>
    </source>
</evidence>
<organism evidence="1 2">
    <name type="scientific">Colletotrichum lupini</name>
    <dbReference type="NCBI Taxonomy" id="145971"/>
    <lineage>
        <taxon>Eukaryota</taxon>
        <taxon>Fungi</taxon>
        <taxon>Dikarya</taxon>
        <taxon>Ascomycota</taxon>
        <taxon>Pezizomycotina</taxon>
        <taxon>Sordariomycetes</taxon>
        <taxon>Hypocreomycetidae</taxon>
        <taxon>Glomerellales</taxon>
        <taxon>Glomerellaceae</taxon>
        <taxon>Colletotrichum</taxon>
        <taxon>Colletotrichum acutatum species complex</taxon>
    </lineage>
</organism>